<sequence>MKEYKNLGSPPFCDKQVCFEGLGAEMTVYLMTLDFHVVPDSILRRLVILGTDFLDPVELRVRRGTVTLFKLDADESTDDDTKPRTYKINTIDETKELELSHIKEEHYREEIKKIVLNYKPEATHASSSLNNGKIAGGYVTNIRYLPHEVFILSENDDSTFQCGGSILNEEFILTTAQCVVGYDVEKPFVTANSTIPNPNYNETTHDFNVAIIQLDEKLSLDGKTTKAITLVDSGTDISDGTEITISGWGATSENGNYSEEIRIVQVKVVSQTECKKTYSSLTENMFCAVGIASHTMSCGRQGEPGVYVDLSKEAVRKWITDVTDACCELKIEEVDDDKIVGGTNTDIEKHPYQAYILLSVGDINLQCGGSIISEDQILTAGHCLYGIEKVSVQTGVTLSNDPDGNNPLIPAKSFMAHPKYNQRSVNYDIGVIKLSKKLDLSGKKRKSIKLVDAGTKLPVGANLIVTGWGLTREYGSVSRHLKEVQIQIVSDADCRKEYKEEFTQNMFCAGVPKGGKDACQGDSGGPGVLSNGTQIGIVSFGKGCGRPNTPGVFASLVSKEMREWVTEVTGV</sequence>
<comment type="function">
    <text evidence="9">Fibrinolytic activity; shows preferential cleavage of Arg-Gly bonds in all three fibrinogen chains. Contact with the caterpillars causes severe bleeding, due the anticoagulant effect of the protein.</text>
</comment>
<keyword evidence="13" id="KW-1185">Reference proteome</keyword>
<keyword evidence="4" id="KW-0378">Hydrolase</keyword>
<evidence type="ECO:0000313" key="12">
    <source>
        <dbReference type="EMBL" id="VVC87824.1"/>
    </source>
</evidence>
<organism evidence="12 13">
    <name type="scientific">Leptidea sinapis</name>
    <dbReference type="NCBI Taxonomy" id="189913"/>
    <lineage>
        <taxon>Eukaryota</taxon>
        <taxon>Metazoa</taxon>
        <taxon>Ecdysozoa</taxon>
        <taxon>Arthropoda</taxon>
        <taxon>Hexapoda</taxon>
        <taxon>Insecta</taxon>
        <taxon>Pterygota</taxon>
        <taxon>Neoptera</taxon>
        <taxon>Endopterygota</taxon>
        <taxon>Lepidoptera</taxon>
        <taxon>Glossata</taxon>
        <taxon>Ditrysia</taxon>
        <taxon>Papilionoidea</taxon>
        <taxon>Pieridae</taxon>
        <taxon>Dismorphiinae</taxon>
        <taxon>Leptidea</taxon>
    </lineage>
</organism>
<dbReference type="InterPro" id="IPR043504">
    <property type="entry name" value="Peptidase_S1_PA_chymotrypsin"/>
</dbReference>
<comment type="subcellular location">
    <subcellularLocation>
        <location evidence="1">Secreted</location>
        <location evidence="1">Extracellular space</location>
    </subcellularLocation>
</comment>
<evidence type="ECO:0000256" key="1">
    <source>
        <dbReference type="ARBA" id="ARBA00004239"/>
    </source>
</evidence>
<evidence type="ECO:0000313" key="13">
    <source>
        <dbReference type="Proteomes" id="UP000324832"/>
    </source>
</evidence>
<dbReference type="GO" id="GO:0090729">
    <property type="term" value="F:toxin activity"/>
    <property type="evidence" value="ECO:0007669"/>
    <property type="project" value="UniProtKB-KW"/>
</dbReference>
<dbReference type="SUPFAM" id="SSF50494">
    <property type="entry name" value="Trypsin-like serine proteases"/>
    <property type="match status" value="2"/>
</dbReference>
<dbReference type="InterPro" id="IPR050430">
    <property type="entry name" value="Peptidase_S1"/>
</dbReference>
<reference evidence="12 13" key="1">
    <citation type="submission" date="2017-07" db="EMBL/GenBank/DDBJ databases">
        <authorList>
            <person name="Talla V."/>
            <person name="Backstrom N."/>
        </authorList>
    </citation>
    <scope>NUCLEOTIDE SEQUENCE [LARGE SCALE GENOMIC DNA]</scope>
</reference>
<keyword evidence="6" id="KW-1015">Disulfide bond</keyword>
<dbReference type="PROSITE" id="PS50240">
    <property type="entry name" value="TRYPSIN_DOM"/>
    <property type="match status" value="2"/>
</dbReference>
<dbReference type="InterPro" id="IPR018114">
    <property type="entry name" value="TRYPSIN_HIS"/>
</dbReference>
<keyword evidence="7" id="KW-1199">Hemostasis impairing toxin</keyword>
<dbReference type="GO" id="GO:0005576">
    <property type="term" value="C:extracellular region"/>
    <property type="evidence" value="ECO:0007669"/>
    <property type="project" value="UniProtKB-SubCell"/>
</dbReference>
<evidence type="ECO:0000256" key="3">
    <source>
        <dbReference type="ARBA" id="ARBA00022670"/>
    </source>
</evidence>
<feature type="domain" description="Peptidase S1" evidence="11">
    <location>
        <begin position="134"/>
        <end position="324"/>
    </location>
</feature>
<evidence type="ECO:0000256" key="2">
    <source>
        <dbReference type="ARBA" id="ARBA00022656"/>
    </source>
</evidence>
<keyword evidence="3" id="KW-0645">Protease</keyword>
<dbReference type="Pfam" id="PF00089">
    <property type="entry name" value="Trypsin"/>
    <property type="match status" value="2"/>
</dbReference>
<evidence type="ECO:0000256" key="10">
    <source>
        <dbReference type="ARBA" id="ARBA00084094"/>
    </source>
</evidence>
<dbReference type="InterPro" id="IPR001254">
    <property type="entry name" value="Trypsin_dom"/>
</dbReference>
<name>A0A5E4PPA3_9NEOP</name>
<feature type="domain" description="Peptidase S1" evidence="11">
    <location>
        <begin position="339"/>
        <end position="570"/>
    </location>
</feature>
<dbReference type="InterPro" id="IPR001314">
    <property type="entry name" value="Peptidase_S1A"/>
</dbReference>
<protein>
    <recommendedName>
        <fullName evidence="11">Peptidase S1 domain-containing protein</fullName>
    </recommendedName>
</protein>
<evidence type="ECO:0000256" key="7">
    <source>
        <dbReference type="ARBA" id="ARBA00023240"/>
    </source>
</evidence>
<keyword evidence="5" id="KW-0720">Serine protease</keyword>
<dbReference type="EMBL" id="FZQP02000204">
    <property type="protein sequence ID" value="VVC87824.1"/>
    <property type="molecule type" value="Genomic_DNA"/>
</dbReference>
<evidence type="ECO:0000256" key="9">
    <source>
        <dbReference type="ARBA" id="ARBA00055534"/>
    </source>
</evidence>
<dbReference type="PROSITE" id="PS00134">
    <property type="entry name" value="TRYPSIN_HIS"/>
    <property type="match status" value="1"/>
</dbReference>
<dbReference type="GO" id="GO:0006508">
    <property type="term" value="P:proteolysis"/>
    <property type="evidence" value="ECO:0007669"/>
    <property type="project" value="UniProtKB-KW"/>
</dbReference>
<gene>
    <name evidence="12" type="ORF">LSINAPIS_LOCUS1347</name>
</gene>
<evidence type="ECO:0000256" key="8">
    <source>
        <dbReference type="ARBA" id="ARBA00024195"/>
    </source>
</evidence>
<evidence type="ECO:0000256" key="4">
    <source>
        <dbReference type="ARBA" id="ARBA00022801"/>
    </source>
</evidence>
<dbReference type="PANTHER" id="PTHR24276">
    <property type="entry name" value="POLYSERASE-RELATED"/>
    <property type="match status" value="1"/>
</dbReference>
<dbReference type="FunFam" id="2.40.10.10:FF:000068">
    <property type="entry name" value="transmembrane protease serine 2"/>
    <property type="match status" value="1"/>
</dbReference>
<keyword evidence="2" id="KW-0800">Toxin</keyword>
<accession>A0A5E4PPA3</accession>
<dbReference type="CDD" id="cd00190">
    <property type="entry name" value="Tryp_SPc"/>
    <property type="match status" value="2"/>
</dbReference>
<dbReference type="SMART" id="SM00020">
    <property type="entry name" value="Tryp_SPc"/>
    <property type="match status" value="2"/>
</dbReference>
<dbReference type="Gene3D" id="2.40.10.10">
    <property type="entry name" value="Trypsin-like serine proteases"/>
    <property type="match status" value="2"/>
</dbReference>
<dbReference type="Proteomes" id="UP000324832">
    <property type="component" value="Unassembled WGS sequence"/>
</dbReference>
<keyword evidence="10" id="KW-1205">Fibrinolytic toxin</keyword>
<evidence type="ECO:0000256" key="5">
    <source>
        <dbReference type="ARBA" id="ARBA00022825"/>
    </source>
</evidence>
<dbReference type="FunFam" id="2.40.10.10:FF:000002">
    <property type="entry name" value="Transmembrane protease serine"/>
    <property type="match status" value="1"/>
</dbReference>
<dbReference type="AlphaFoldDB" id="A0A5E4PPA3"/>
<evidence type="ECO:0000256" key="6">
    <source>
        <dbReference type="ARBA" id="ARBA00023157"/>
    </source>
</evidence>
<dbReference type="PRINTS" id="PR00722">
    <property type="entry name" value="CHYMOTRYPSIN"/>
</dbReference>
<proteinExistence type="inferred from homology"/>
<evidence type="ECO:0000259" key="11">
    <source>
        <dbReference type="PROSITE" id="PS50240"/>
    </source>
</evidence>
<comment type="similarity">
    <text evidence="8">Belongs to the peptidase S1 family. CLIP subfamily.</text>
</comment>
<dbReference type="GO" id="GO:0004252">
    <property type="term" value="F:serine-type endopeptidase activity"/>
    <property type="evidence" value="ECO:0007669"/>
    <property type="project" value="InterPro"/>
</dbReference>
<dbReference type="InterPro" id="IPR009003">
    <property type="entry name" value="Peptidase_S1_PA"/>
</dbReference>
<dbReference type="PANTHER" id="PTHR24276:SF91">
    <property type="entry name" value="AT26814P-RELATED"/>
    <property type="match status" value="1"/>
</dbReference>